<sequence length="272" mass="31080">MRSHGYLTNLHMEMQKLEENHTSKIVLNQGKGLIRTIHGRDVPRFEPAFKKRPTLKMMLQRVTPFDIPEEKSLPALRFVWQTKKILRVVTSSETFYDQLIMEIIRASLVGMEFKIESRLTLESDQLNDEVAKALTALKIKSQGIRQPIPTSQHSKKEAEIHKRKSGHSAKVRKASIDKVDYVENCSIKNTHEAGSAEQPIIIECDDDDQQCYATKEPGLPASNEDVKNTKDEKYENALKLNEPRWEAWHTTMLSRFAAADVQNLLDSLSIAV</sequence>
<dbReference type="AlphaFoldDB" id="A0A7S2XE42"/>
<gene>
    <name evidence="2" type="ORF">LSP00402_LOCUS16159</name>
</gene>
<protein>
    <submittedName>
        <fullName evidence="2">Uncharacterized protein</fullName>
    </submittedName>
</protein>
<organism evidence="2">
    <name type="scientific">Lotharella oceanica</name>
    <dbReference type="NCBI Taxonomy" id="641309"/>
    <lineage>
        <taxon>Eukaryota</taxon>
        <taxon>Sar</taxon>
        <taxon>Rhizaria</taxon>
        <taxon>Cercozoa</taxon>
        <taxon>Chlorarachniophyceae</taxon>
        <taxon>Lotharella</taxon>
    </lineage>
</organism>
<feature type="region of interest" description="Disordered" evidence="1">
    <location>
        <begin position="146"/>
        <end position="170"/>
    </location>
</feature>
<name>A0A7S2XE42_9EUKA</name>
<accession>A0A7S2XE42</accession>
<evidence type="ECO:0000256" key="1">
    <source>
        <dbReference type="SAM" id="MobiDB-lite"/>
    </source>
</evidence>
<dbReference type="EMBL" id="HBHP01026005">
    <property type="protein sequence ID" value="CAD9772169.1"/>
    <property type="molecule type" value="Transcribed_RNA"/>
</dbReference>
<proteinExistence type="predicted"/>
<feature type="compositionally biased region" description="Basic residues" evidence="1">
    <location>
        <begin position="161"/>
        <end position="170"/>
    </location>
</feature>
<reference evidence="2" key="1">
    <citation type="submission" date="2021-01" db="EMBL/GenBank/DDBJ databases">
        <authorList>
            <person name="Corre E."/>
            <person name="Pelletier E."/>
            <person name="Niang G."/>
            <person name="Scheremetjew M."/>
            <person name="Finn R."/>
            <person name="Kale V."/>
            <person name="Holt S."/>
            <person name="Cochrane G."/>
            <person name="Meng A."/>
            <person name="Brown T."/>
            <person name="Cohen L."/>
        </authorList>
    </citation>
    <scope>NUCLEOTIDE SEQUENCE</scope>
    <source>
        <strain evidence="2">CCMP622</strain>
    </source>
</reference>
<evidence type="ECO:0000313" key="2">
    <source>
        <dbReference type="EMBL" id="CAD9772169.1"/>
    </source>
</evidence>